<dbReference type="GO" id="GO:0005768">
    <property type="term" value="C:endosome"/>
    <property type="evidence" value="ECO:0007669"/>
    <property type="project" value="TreeGrafter"/>
</dbReference>
<dbReference type="OrthoDB" id="3640at2759"/>
<dbReference type="GO" id="GO:0016020">
    <property type="term" value="C:membrane"/>
    <property type="evidence" value="ECO:0007669"/>
    <property type="project" value="TreeGrafter"/>
</dbReference>
<proteinExistence type="predicted"/>
<dbReference type="GO" id="GO:0070536">
    <property type="term" value="P:protein K63-linked deubiquitination"/>
    <property type="evidence" value="ECO:0007669"/>
    <property type="project" value="TreeGrafter"/>
</dbReference>
<protein>
    <submittedName>
        <fullName evidence="1">Uncharacterized protein</fullName>
    </submittedName>
</protein>
<name>A0A2T9Z9A8_9FUNG</name>
<dbReference type="AlphaFoldDB" id="A0A2T9Z9A8"/>
<organism evidence="1 2">
    <name type="scientific">Smittium megazygosporum</name>
    <dbReference type="NCBI Taxonomy" id="133381"/>
    <lineage>
        <taxon>Eukaryota</taxon>
        <taxon>Fungi</taxon>
        <taxon>Fungi incertae sedis</taxon>
        <taxon>Zoopagomycota</taxon>
        <taxon>Kickxellomycotina</taxon>
        <taxon>Harpellomycetes</taxon>
        <taxon>Harpellales</taxon>
        <taxon>Legeriomycetaceae</taxon>
        <taxon>Smittium</taxon>
    </lineage>
</organism>
<dbReference type="PANTHER" id="PTHR12947">
    <property type="entry name" value="AMSH-LIKE PROTEASE"/>
    <property type="match status" value="1"/>
</dbReference>
<keyword evidence="2" id="KW-1185">Reference proteome</keyword>
<feature type="non-terminal residue" evidence="1">
    <location>
        <position position="185"/>
    </location>
</feature>
<gene>
    <name evidence="1" type="ORF">BB560_004409</name>
</gene>
<comment type="caution">
    <text evidence="1">The sequence shown here is derived from an EMBL/GenBank/DDBJ whole genome shotgun (WGS) entry which is preliminary data.</text>
</comment>
<dbReference type="Proteomes" id="UP000245609">
    <property type="component" value="Unassembled WGS sequence"/>
</dbReference>
<evidence type="ECO:0000313" key="1">
    <source>
        <dbReference type="EMBL" id="PVV01183.1"/>
    </source>
</evidence>
<dbReference type="STRING" id="133381.A0A2T9Z9A8"/>
<reference evidence="1 2" key="1">
    <citation type="journal article" date="2018" name="MBio">
        <title>Comparative Genomics Reveals the Core Gene Toolbox for the Fungus-Insect Symbiosis.</title>
        <authorList>
            <person name="Wang Y."/>
            <person name="Stata M."/>
            <person name="Wang W."/>
            <person name="Stajich J.E."/>
            <person name="White M.M."/>
            <person name="Moncalvo J.M."/>
        </authorList>
    </citation>
    <scope>NUCLEOTIDE SEQUENCE [LARGE SCALE GENOMIC DNA]</scope>
    <source>
        <strain evidence="1 2">SC-DP-2</strain>
    </source>
</reference>
<dbReference type="Gene3D" id="3.40.140.10">
    <property type="entry name" value="Cytidine Deaminase, domain 2"/>
    <property type="match status" value="1"/>
</dbReference>
<evidence type="ECO:0000313" key="2">
    <source>
        <dbReference type="Proteomes" id="UP000245609"/>
    </source>
</evidence>
<sequence>MGNNDSGWNDWSLQKELGEIPQQLVGKKKVLSSRKVDIDPNTFRYPRPTVSQENRNLIQKDHSSVLSARDYFFKEKHSEVVTPKVASPKPLPEIPLPKLPPKPEEYMHLDQNVVPSTHDDHYDTFTSENTVPETEKDQVVVDEKPTSYVLRKLYVPDNLCNVFLEYAEKNTKSNLETCGILLGVI</sequence>
<dbReference type="PANTHER" id="PTHR12947:SF13">
    <property type="entry name" value="FI19924P1"/>
    <property type="match status" value="1"/>
</dbReference>
<accession>A0A2T9Z9A8</accession>
<dbReference type="EMBL" id="MBFS01001297">
    <property type="protein sequence ID" value="PVV01183.1"/>
    <property type="molecule type" value="Genomic_DNA"/>
</dbReference>